<gene>
    <name evidence="2" type="ORF">BN874_160010</name>
</gene>
<evidence type="ECO:0000256" key="1">
    <source>
        <dbReference type="ARBA" id="ARBA00005651"/>
    </source>
</evidence>
<dbReference type="AlphaFoldDB" id="A0A7U7G9K2"/>
<dbReference type="EMBL" id="CBTK010000068">
    <property type="protein sequence ID" value="CDH44254.1"/>
    <property type="molecule type" value="Genomic_DNA"/>
</dbReference>
<accession>A0A7U7G9K2</accession>
<comment type="caution">
    <text evidence="2">The sequence shown here is derived from an EMBL/GenBank/DDBJ whole genome shotgun (WGS) entry which is preliminary data.</text>
</comment>
<evidence type="ECO:0000313" key="3">
    <source>
        <dbReference type="Proteomes" id="UP000019184"/>
    </source>
</evidence>
<keyword evidence="3" id="KW-1185">Reference proteome</keyword>
<dbReference type="PANTHER" id="PTHR37525">
    <property type="entry name" value="UPF0175 PROTEIN SSL1255"/>
    <property type="match status" value="1"/>
</dbReference>
<name>A0A7U7G9K2_9GAMM</name>
<dbReference type="Proteomes" id="UP000019184">
    <property type="component" value="Unassembled WGS sequence"/>
</dbReference>
<dbReference type="InterPro" id="IPR052264">
    <property type="entry name" value="UPF0175_domain"/>
</dbReference>
<reference evidence="2 3" key="1">
    <citation type="journal article" date="2014" name="ISME J.">
        <title>Candidatus Competibacter-lineage genomes retrieved from metagenomes reveal functional metabolic diversity.</title>
        <authorList>
            <person name="McIlroy S.J."/>
            <person name="Albertsen M."/>
            <person name="Andresen E.K."/>
            <person name="Saunders A.M."/>
            <person name="Kristiansen R."/>
            <person name="Stokholm-Bjerregaard M."/>
            <person name="Nielsen K.L."/>
            <person name="Nielsen P.H."/>
        </authorList>
    </citation>
    <scope>NUCLEOTIDE SEQUENCE [LARGE SCALE GENOMIC DNA]</scope>
    <source>
        <strain evidence="2 3">Run_B_J11</strain>
    </source>
</reference>
<evidence type="ECO:0000313" key="2">
    <source>
        <dbReference type="EMBL" id="CDH44254.1"/>
    </source>
</evidence>
<protein>
    <submittedName>
        <fullName evidence="2">Uncharacterized protein</fullName>
    </submittedName>
</protein>
<dbReference type="PANTHER" id="PTHR37525:SF1">
    <property type="entry name" value="UPF0175 PROTEIN SSL1255"/>
    <property type="match status" value="1"/>
</dbReference>
<proteinExistence type="inferred from homology"/>
<dbReference type="Pfam" id="PF03683">
    <property type="entry name" value="UPF0175"/>
    <property type="match status" value="1"/>
</dbReference>
<dbReference type="InterPro" id="IPR005368">
    <property type="entry name" value="UPF0175"/>
</dbReference>
<organism evidence="2 3">
    <name type="scientific">Candidatus Contendobacter odensis Run_B_J11</name>
    <dbReference type="NCBI Taxonomy" id="1400861"/>
    <lineage>
        <taxon>Bacteria</taxon>
        <taxon>Pseudomonadati</taxon>
        <taxon>Pseudomonadota</taxon>
        <taxon>Gammaproteobacteria</taxon>
        <taxon>Candidatus Competibacteraceae</taxon>
        <taxon>Candidatus Contendibacter</taxon>
    </lineage>
</organism>
<comment type="similarity">
    <text evidence="1">Belongs to the UPF0175 family.</text>
</comment>
<sequence length="109" mass="12404">MLKFGVIEKRLNPIGYALCTFITENLIMQLIVEYPDVLPDALRVSRNEFEQEARMAMAVKLFELGRLTSGQAAQLAQLERVEFIINLYRYSVSPIQITPEELAEDIANA</sequence>